<dbReference type="GO" id="GO:0003676">
    <property type="term" value="F:nucleic acid binding"/>
    <property type="evidence" value="ECO:0007669"/>
    <property type="project" value="InterPro"/>
</dbReference>
<dbReference type="GO" id="GO:0000175">
    <property type="term" value="F:3'-5'-RNA exonuclease activity"/>
    <property type="evidence" value="ECO:0007669"/>
    <property type="project" value="InterPro"/>
</dbReference>
<reference evidence="5" key="2">
    <citation type="submission" date="2020-11" db="EMBL/GenBank/DDBJ databases">
        <authorList>
            <person name="McCartney M.A."/>
            <person name="Auch B."/>
            <person name="Kono T."/>
            <person name="Mallez S."/>
            <person name="Becker A."/>
            <person name="Gohl D.M."/>
            <person name="Silverstein K.A.T."/>
            <person name="Koren S."/>
            <person name="Bechman K.B."/>
            <person name="Herman A."/>
            <person name="Abrahante J.E."/>
            <person name="Garbe J."/>
        </authorList>
    </citation>
    <scope>NUCLEOTIDE SEQUENCE</scope>
    <source>
        <strain evidence="5">Duluth1</strain>
        <tissue evidence="5">Whole animal</tissue>
    </source>
</reference>
<dbReference type="Gene3D" id="3.30.420.10">
    <property type="entry name" value="Ribonuclease H-like superfamily/Ribonuclease H"/>
    <property type="match status" value="1"/>
</dbReference>
<comment type="caution">
    <text evidence="5">The sequence shown here is derived from an EMBL/GenBank/DDBJ whole genome shotgun (WGS) entry which is preliminary data.</text>
</comment>
<evidence type="ECO:0000259" key="4">
    <source>
        <dbReference type="SMART" id="SM00479"/>
    </source>
</evidence>
<proteinExistence type="predicted"/>
<gene>
    <name evidence="5" type="ORF">DPMN_024292</name>
</gene>
<evidence type="ECO:0000256" key="1">
    <source>
        <dbReference type="ARBA" id="ARBA00022722"/>
    </source>
</evidence>
<dbReference type="Proteomes" id="UP000828390">
    <property type="component" value="Unassembled WGS sequence"/>
</dbReference>
<dbReference type="InterPro" id="IPR012337">
    <property type="entry name" value="RNaseH-like_sf"/>
</dbReference>
<dbReference type="Pfam" id="PF00929">
    <property type="entry name" value="RNase_T"/>
    <property type="match status" value="1"/>
</dbReference>
<dbReference type="InterPro" id="IPR047201">
    <property type="entry name" value="ERI-1_3'hExo-like"/>
</dbReference>
<dbReference type="PANTHER" id="PTHR23044">
    <property type="entry name" value="3'-5' EXONUCLEASE ERI1-RELATED"/>
    <property type="match status" value="1"/>
</dbReference>
<dbReference type="CDD" id="cd06133">
    <property type="entry name" value="ERI-1_3'hExo_like"/>
    <property type="match status" value="1"/>
</dbReference>
<keyword evidence="1" id="KW-0540">Nuclease</keyword>
<dbReference type="PANTHER" id="PTHR23044:SF61">
    <property type="entry name" value="3'-5' EXORIBONUCLEASE 1-RELATED"/>
    <property type="match status" value="1"/>
</dbReference>
<dbReference type="InterPro" id="IPR051274">
    <property type="entry name" value="3-5_Exoribonuclease"/>
</dbReference>
<keyword evidence="6" id="KW-1185">Reference proteome</keyword>
<feature type="domain" description="Exonuclease" evidence="4">
    <location>
        <begin position="38"/>
        <end position="232"/>
    </location>
</feature>
<evidence type="ECO:0000313" key="6">
    <source>
        <dbReference type="Proteomes" id="UP000828390"/>
    </source>
</evidence>
<dbReference type="AlphaFoldDB" id="A0A9D4LM74"/>
<dbReference type="InterPro" id="IPR013520">
    <property type="entry name" value="Ribonucl_H"/>
</dbReference>
<evidence type="ECO:0000313" key="5">
    <source>
        <dbReference type="EMBL" id="KAH3861365.1"/>
    </source>
</evidence>
<accession>A0A9D4LM74</accession>
<reference evidence="5" key="1">
    <citation type="journal article" date="2019" name="bioRxiv">
        <title>The Genome of the Zebra Mussel, Dreissena polymorpha: A Resource for Invasive Species Research.</title>
        <authorList>
            <person name="McCartney M.A."/>
            <person name="Auch B."/>
            <person name="Kono T."/>
            <person name="Mallez S."/>
            <person name="Zhang Y."/>
            <person name="Obille A."/>
            <person name="Becker A."/>
            <person name="Abrahante J.E."/>
            <person name="Garbe J."/>
            <person name="Badalamenti J.P."/>
            <person name="Herman A."/>
            <person name="Mangelson H."/>
            <person name="Liachko I."/>
            <person name="Sullivan S."/>
            <person name="Sone E.D."/>
            <person name="Koren S."/>
            <person name="Silverstein K.A.T."/>
            <person name="Beckman K.B."/>
            <person name="Gohl D.M."/>
        </authorList>
    </citation>
    <scope>NUCLEOTIDE SEQUENCE</scope>
    <source>
        <strain evidence="5">Duluth1</strain>
        <tissue evidence="5">Whole animal</tissue>
    </source>
</reference>
<dbReference type="InterPro" id="IPR036397">
    <property type="entry name" value="RNaseH_sf"/>
</dbReference>
<sequence>MKSTKELARELGLLRKRTLSTSATDHRSHLTTVQTFTFLIVIDFESTCWQEGKFRTQEIIEFPAVLLNTCTGEVESVFHHYVQPQEQPVLSSFCTELTGITQTQVDNGIPISLCLKRFTHWLAKLAKENGVVCQGSGGNQPVNTTCVTWSDWDLGVCLHYECKRKQLFKPPQLTSWIDLRATYRKFYDRKPSGLNGALQDLGIEFEGREHSGVDDAKNTAKLAFRMIKDGCQMKVTKSIKVKP</sequence>
<name>A0A9D4LM74_DREPO</name>
<keyword evidence="3" id="KW-0269">Exonuclease</keyword>
<evidence type="ECO:0000256" key="2">
    <source>
        <dbReference type="ARBA" id="ARBA00022801"/>
    </source>
</evidence>
<dbReference type="SUPFAM" id="SSF53098">
    <property type="entry name" value="Ribonuclease H-like"/>
    <property type="match status" value="1"/>
</dbReference>
<organism evidence="5 6">
    <name type="scientific">Dreissena polymorpha</name>
    <name type="common">Zebra mussel</name>
    <name type="synonym">Mytilus polymorpha</name>
    <dbReference type="NCBI Taxonomy" id="45954"/>
    <lineage>
        <taxon>Eukaryota</taxon>
        <taxon>Metazoa</taxon>
        <taxon>Spiralia</taxon>
        <taxon>Lophotrochozoa</taxon>
        <taxon>Mollusca</taxon>
        <taxon>Bivalvia</taxon>
        <taxon>Autobranchia</taxon>
        <taxon>Heteroconchia</taxon>
        <taxon>Euheterodonta</taxon>
        <taxon>Imparidentia</taxon>
        <taxon>Neoheterodontei</taxon>
        <taxon>Myida</taxon>
        <taxon>Dreissenoidea</taxon>
        <taxon>Dreissenidae</taxon>
        <taxon>Dreissena</taxon>
    </lineage>
</organism>
<evidence type="ECO:0000256" key="3">
    <source>
        <dbReference type="ARBA" id="ARBA00022839"/>
    </source>
</evidence>
<protein>
    <recommendedName>
        <fullName evidence="4">Exonuclease domain-containing protein</fullName>
    </recommendedName>
</protein>
<dbReference type="SMART" id="SM00479">
    <property type="entry name" value="EXOIII"/>
    <property type="match status" value="1"/>
</dbReference>
<dbReference type="EMBL" id="JAIWYP010000002">
    <property type="protein sequence ID" value="KAH3861365.1"/>
    <property type="molecule type" value="Genomic_DNA"/>
</dbReference>
<keyword evidence="2" id="KW-0378">Hydrolase</keyword>